<gene>
    <name evidence="1" type="ORF">KS407_03615</name>
</gene>
<dbReference type="Proteomes" id="UP000790580">
    <property type="component" value="Unassembled WGS sequence"/>
</dbReference>
<keyword evidence="2" id="KW-1185">Reference proteome</keyword>
<sequence length="76" mass="9011">MEGILRRAIQMKRPVIIMYQSNKGIVTKRMVSVEKYDEKWLGGFCHLRKGYRKFNRENILALFPVMDTELNAYSIN</sequence>
<organism evidence="1 2">
    <name type="scientific">Evansella alkalicola</name>
    <dbReference type="NCBI Taxonomy" id="745819"/>
    <lineage>
        <taxon>Bacteria</taxon>
        <taxon>Bacillati</taxon>
        <taxon>Bacillota</taxon>
        <taxon>Bacilli</taxon>
        <taxon>Bacillales</taxon>
        <taxon>Bacillaceae</taxon>
        <taxon>Evansella</taxon>
    </lineage>
</organism>
<dbReference type="EMBL" id="JAHQCR010000017">
    <property type="protein sequence ID" value="MBU9720531.1"/>
    <property type="molecule type" value="Genomic_DNA"/>
</dbReference>
<proteinExistence type="predicted"/>
<protein>
    <recommendedName>
        <fullName evidence="3">WYL domain-containing protein</fullName>
    </recommendedName>
</protein>
<comment type="caution">
    <text evidence="1">The sequence shown here is derived from an EMBL/GenBank/DDBJ whole genome shotgun (WGS) entry which is preliminary data.</text>
</comment>
<dbReference type="RefSeq" id="WP_088075883.1">
    <property type="nucleotide sequence ID" value="NZ_JAHQCR010000017.1"/>
</dbReference>
<evidence type="ECO:0008006" key="3">
    <source>
        <dbReference type="Google" id="ProtNLM"/>
    </source>
</evidence>
<name>A0ABS6JPN9_9BACI</name>
<reference evidence="1 2" key="1">
    <citation type="submission" date="2021-06" db="EMBL/GenBank/DDBJ databases">
        <title>Bacillus sp. RD4P76, an endophyte from a halophyte.</title>
        <authorList>
            <person name="Sun J.-Q."/>
        </authorList>
    </citation>
    <scope>NUCLEOTIDE SEQUENCE [LARGE SCALE GENOMIC DNA]</scope>
    <source>
        <strain evidence="1 2">JCM 17098</strain>
    </source>
</reference>
<evidence type="ECO:0000313" key="1">
    <source>
        <dbReference type="EMBL" id="MBU9720531.1"/>
    </source>
</evidence>
<accession>A0ABS6JPN9</accession>
<evidence type="ECO:0000313" key="2">
    <source>
        <dbReference type="Proteomes" id="UP000790580"/>
    </source>
</evidence>